<feature type="region of interest" description="Disordered" evidence="1">
    <location>
        <begin position="1"/>
        <end position="22"/>
    </location>
</feature>
<dbReference type="RefSeq" id="WP_092813336.1">
    <property type="nucleotide sequence ID" value="NZ_FNWU01000001.1"/>
</dbReference>
<feature type="compositionally biased region" description="Basic and acidic residues" evidence="1">
    <location>
        <begin position="57"/>
        <end position="67"/>
    </location>
</feature>
<sequence>MGLRCLLGHDFGEPELEREREEEGEQVVVTVREVKRCDRCGESQIVSENTEVTSLDRLAEEATRAEQTEATTAAGGVEPAETAETGEGDATAEAGETITAAETTEAPDGAESTSEPDQGSASDPGAGQAESDPGITVEGDVPADVDADPNADGSPPIQETTGTLSPDEKEDDAVPDDGAELIDEGGDETEDVTDGIDPEATDALDAEPGPSGGAGTTVVDVTTESEKGDHAGDDGIILDDGVDDTDESPTREHGEWPEEDSPRTAPEATESGDGSDTTAPTSEAGTDEADGVVAADTAETDTDLRSDRTPWPNQRGEDEGFSANADPDAGEDVDGAVSFGGGLTPEAEGPSDYDEATEVLERPAETDSTVSSGTADDRGRGSTVEDPGFTAARTVDDGAETEEDTTEYFCPECDLVESAGRSSMRAGDICPECKRGYIAERPIADSA</sequence>
<organism evidence="2 3">
    <name type="scientific">Halopenitus malekzadehii</name>
    <dbReference type="NCBI Taxonomy" id="1267564"/>
    <lineage>
        <taxon>Archaea</taxon>
        <taxon>Methanobacteriati</taxon>
        <taxon>Methanobacteriota</taxon>
        <taxon>Stenosarchaea group</taxon>
        <taxon>Halobacteria</taxon>
        <taxon>Halobacteriales</taxon>
        <taxon>Haloferacaceae</taxon>
        <taxon>Halopenitus</taxon>
    </lineage>
</organism>
<feature type="compositionally biased region" description="Polar residues" evidence="1">
    <location>
        <begin position="111"/>
        <end position="121"/>
    </location>
</feature>
<feature type="compositionally biased region" description="Low complexity" evidence="1">
    <location>
        <begin position="68"/>
        <end position="106"/>
    </location>
</feature>
<feature type="compositionally biased region" description="Acidic residues" evidence="1">
    <location>
        <begin position="349"/>
        <end position="358"/>
    </location>
</feature>
<feature type="compositionally biased region" description="Basic and acidic residues" evidence="1">
    <location>
        <begin position="224"/>
        <end position="233"/>
    </location>
</feature>
<feature type="compositionally biased region" description="Acidic residues" evidence="1">
    <location>
        <begin position="168"/>
        <end position="205"/>
    </location>
</feature>
<reference evidence="2 3" key="1">
    <citation type="submission" date="2016-10" db="EMBL/GenBank/DDBJ databases">
        <authorList>
            <person name="de Groot N.N."/>
        </authorList>
    </citation>
    <scope>NUCLEOTIDE SEQUENCE [LARGE SCALE GENOMIC DNA]</scope>
    <source>
        <strain evidence="2 3">IBRC-M10418</strain>
    </source>
</reference>
<accession>A0A1H6HSK5</accession>
<keyword evidence="3" id="KW-1185">Reference proteome</keyword>
<evidence type="ECO:0000256" key="1">
    <source>
        <dbReference type="SAM" id="MobiDB-lite"/>
    </source>
</evidence>
<protein>
    <submittedName>
        <fullName evidence="2">Uncharacterized protein</fullName>
    </submittedName>
</protein>
<dbReference type="STRING" id="1267564.SAMN05192561_101306"/>
<dbReference type="OrthoDB" id="205650at2157"/>
<feature type="compositionally biased region" description="Acidic residues" evidence="1">
    <location>
        <begin position="236"/>
        <end position="247"/>
    </location>
</feature>
<dbReference type="EMBL" id="FNWU01000001">
    <property type="protein sequence ID" value="SEH38030.1"/>
    <property type="molecule type" value="Genomic_DNA"/>
</dbReference>
<feature type="compositionally biased region" description="Polar residues" evidence="1">
    <location>
        <begin position="272"/>
        <end position="284"/>
    </location>
</feature>
<evidence type="ECO:0000313" key="3">
    <source>
        <dbReference type="Proteomes" id="UP000199215"/>
    </source>
</evidence>
<dbReference type="InterPro" id="IPR055519">
    <property type="entry name" value="DUF7093"/>
</dbReference>
<dbReference type="Pfam" id="PF23373">
    <property type="entry name" value="DUF7093"/>
    <property type="match status" value="1"/>
</dbReference>
<gene>
    <name evidence="2" type="ORF">SAMN05192561_101306</name>
</gene>
<feature type="compositionally biased region" description="Basic and acidic residues" evidence="1">
    <location>
        <begin position="10"/>
        <end position="21"/>
    </location>
</feature>
<feature type="compositionally biased region" description="Basic and acidic residues" evidence="1">
    <location>
        <begin position="248"/>
        <end position="262"/>
    </location>
</feature>
<proteinExistence type="predicted"/>
<feature type="region of interest" description="Disordered" evidence="1">
    <location>
        <begin position="51"/>
        <end position="405"/>
    </location>
</feature>
<name>A0A1H6HSK5_9EURY</name>
<dbReference type="Proteomes" id="UP000199215">
    <property type="component" value="Unassembled WGS sequence"/>
</dbReference>
<dbReference type="AlphaFoldDB" id="A0A1H6HSK5"/>
<evidence type="ECO:0000313" key="2">
    <source>
        <dbReference type="EMBL" id="SEH38030.1"/>
    </source>
</evidence>